<evidence type="ECO:0000313" key="2">
    <source>
        <dbReference type="Proteomes" id="UP000828048"/>
    </source>
</evidence>
<accession>A0ACB7Y4U8</accession>
<gene>
    <name evidence="1" type="ORF">Vadar_033376</name>
</gene>
<keyword evidence="2" id="KW-1185">Reference proteome</keyword>
<organism evidence="1 2">
    <name type="scientific">Vaccinium darrowii</name>
    <dbReference type="NCBI Taxonomy" id="229202"/>
    <lineage>
        <taxon>Eukaryota</taxon>
        <taxon>Viridiplantae</taxon>
        <taxon>Streptophyta</taxon>
        <taxon>Embryophyta</taxon>
        <taxon>Tracheophyta</taxon>
        <taxon>Spermatophyta</taxon>
        <taxon>Magnoliopsida</taxon>
        <taxon>eudicotyledons</taxon>
        <taxon>Gunneridae</taxon>
        <taxon>Pentapetalae</taxon>
        <taxon>asterids</taxon>
        <taxon>Ericales</taxon>
        <taxon>Ericaceae</taxon>
        <taxon>Vaccinioideae</taxon>
        <taxon>Vaccinieae</taxon>
        <taxon>Vaccinium</taxon>
    </lineage>
</organism>
<protein>
    <submittedName>
        <fullName evidence="1">Uncharacterized protein</fullName>
    </submittedName>
</protein>
<dbReference type="EMBL" id="CM037155">
    <property type="protein sequence ID" value="KAH7848068.1"/>
    <property type="molecule type" value="Genomic_DNA"/>
</dbReference>
<evidence type="ECO:0000313" key="1">
    <source>
        <dbReference type="EMBL" id="KAH7848068.1"/>
    </source>
</evidence>
<dbReference type="Proteomes" id="UP000828048">
    <property type="component" value="Chromosome 5"/>
</dbReference>
<proteinExistence type="predicted"/>
<name>A0ACB7Y4U8_9ERIC</name>
<comment type="caution">
    <text evidence="1">The sequence shown here is derived from an EMBL/GenBank/DDBJ whole genome shotgun (WGS) entry which is preliminary data.</text>
</comment>
<reference evidence="1 2" key="1">
    <citation type="journal article" date="2021" name="Hortic Res">
        <title>High-quality reference genome and annotation aids understanding of berry development for evergreen blueberry (Vaccinium darrowii).</title>
        <authorList>
            <person name="Yu J."/>
            <person name="Hulse-Kemp A.M."/>
            <person name="Babiker E."/>
            <person name="Staton M."/>
        </authorList>
    </citation>
    <scope>NUCLEOTIDE SEQUENCE [LARGE SCALE GENOMIC DNA]</scope>
    <source>
        <strain evidence="2">cv. NJ 8807/NJ 8810</strain>
        <tissue evidence="1">Young leaf</tissue>
    </source>
</reference>
<sequence>MGVGGGGARATVGDFSGDFGADGGGSALVEHWRPETHTFHFTSAEATVTLQDVEIITGLPVDRRSVTGSTDLDWEQMVRDLLGLELRHAPARRGNKRLQVWAWDRLPYLAPGRVGDRSPRQGAALIEQWDDKFHSPDLATHVVGHYRHSLDMQKPDEVIWQPYKDALIELLPPFCSAGRNIWRAKVPLINFNIIEMHQPERVMRQFGYRQLPLEPSRARDRSHGMEMKKHSYNWADEHRVHVEGWENRLKYIVPEGEPDIVGAYPDEDEYVTWYKRITVPFVSQMSASLDKAMNIFRSLISTNLSERVQAMGRQGLMCIVAQEKFLRKEPPVHGVWSPRCGI</sequence>